<accession>A0A8X6UIB5</accession>
<gene>
    <name evidence="2" type="ORF">NPIL_69281</name>
</gene>
<feature type="signal peptide" evidence="1">
    <location>
        <begin position="1"/>
        <end position="28"/>
    </location>
</feature>
<proteinExistence type="predicted"/>
<name>A0A8X6UIB5_NEPPI</name>
<sequence length="80" mass="8995">MCLFGFDNCRSMLSWVLLFSLLIGQTKLSSTAQVLTTEESSAKSEKGVDPEVKKKKKGFNACVTKILERKQHVKNLQSKM</sequence>
<keyword evidence="1" id="KW-0732">Signal</keyword>
<organism evidence="2 3">
    <name type="scientific">Nephila pilipes</name>
    <name type="common">Giant wood spider</name>
    <name type="synonym">Nephila maculata</name>
    <dbReference type="NCBI Taxonomy" id="299642"/>
    <lineage>
        <taxon>Eukaryota</taxon>
        <taxon>Metazoa</taxon>
        <taxon>Ecdysozoa</taxon>
        <taxon>Arthropoda</taxon>
        <taxon>Chelicerata</taxon>
        <taxon>Arachnida</taxon>
        <taxon>Araneae</taxon>
        <taxon>Araneomorphae</taxon>
        <taxon>Entelegynae</taxon>
        <taxon>Araneoidea</taxon>
        <taxon>Nephilidae</taxon>
        <taxon>Nephila</taxon>
    </lineage>
</organism>
<feature type="chain" id="PRO_5036454266" description="Spider venom protein" evidence="1">
    <location>
        <begin position="29"/>
        <end position="80"/>
    </location>
</feature>
<keyword evidence="3" id="KW-1185">Reference proteome</keyword>
<dbReference type="EMBL" id="BMAW01080001">
    <property type="protein sequence ID" value="GFU17732.1"/>
    <property type="molecule type" value="Genomic_DNA"/>
</dbReference>
<dbReference type="AlphaFoldDB" id="A0A8X6UIB5"/>
<reference evidence="2" key="1">
    <citation type="submission" date="2020-08" db="EMBL/GenBank/DDBJ databases">
        <title>Multicomponent nature underlies the extraordinary mechanical properties of spider dragline silk.</title>
        <authorList>
            <person name="Kono N."/>
            <person name="Nakamura H."/>
            <person name="Mori M."/>
            <person name="Yoshida Y."/>
            <person name="Ohtoshi R."/>
            <person name="Malay A.D."/>
            <person name="Moran D.A.P."/>
            <person name="Tomita M."/>
            <person name="Numata K."/>
            <person name="Arakawa K."/>
        </authorList>
    </citation>
    <scope>NUCLEOTIDE SEQUENCE</scope>
</reference>
<protein>
    <recommendedName>
        <fullName evidence="4">Spider venom protein</fullName>
    </recommendedName>
</protein>
<evidence type="ECO:0000256" key="1">
    <source>
        <dbReference type="SAM" id="SignalP"/>
    </source>
</evidence>
<evidence type="ECO:0008006" key="4">
    <source>
        <dbReference type="Google" id="ProtNLM"/>
    </source>
</evidence>
<comment type="caution">
    <text evidence="2">The sequence shown here is derived from an EMBL/GenBank/DDBJ whole genome shotgun (WGS) entry which is preliminary data.</text>
</comment>
<evidence type="ECO:0000313" key="2">
    <source>
        <dbReference type="EMBL" id="GFU17732.1"/>
    </source>
</evidence>
<evidence type="ECO:0000313" key="3">
    <source>
        <dbReference type="Proteomes" id="UP000887013"/>
    </source>
</evidence>
<dbReference type="Proteomes" id="UP000887013">
    <property type="component" value="Unassembled WGS sequence"/>
</dbReference>